<evidence type="ECO:0000313" key="3">
    <source>
        <dbReference type="EMBL" id="VAW47084.1"/>
    </source>
</evidence>
<dbReference type="AlphaFoldDB" id="A0A3B0WTR5"/>
<dbReference type="NCBIfam" id="TIGR00654">
    <property type="entry name" value="PhzF_family"/>
    <property type="match status" value="1"/>
</dbReference>
<dbReference type="PIRSF" id="PIRSF016184">
    <property type="entry name" value="PhzC_PhzF"/>
    <property type="match status" value="1"/>
</dbReference>
<name>A0A3B0WTR5_9ZZZZ</name>
<dbReference type="PANTHER" id="PTHR13774">
    <property type="entry name" value="PHENAZINE BIOSYNTHESIS PROTEIN"/>
    <property type="match status" value="1"/>
</dbReference>
<gene>
    <name evidence="3" type="ORF">MNBD_GAMMA04-1094</name>
</gene>
<sequence length="259" mass="29071">MKLNIYQIDAFANKSFEGNPAAVIPLEEWLPDELMQAIAAENNLSETAYFVQEGNGYKIRWFTPVQEVDLCGHATLASSYVIFNILGYENKEILFESKSGLLRVKQNQDWFEMDFPSQAPVKCEIPKEILGAFSEAPIECLKSEDYIVIFSDEFHVLDASPNFALLSELDLRGVVITSASKKYDFVSRCFAPKYGINEDPVTGSAFTQLMPYWSKKMGIKKMFAKQVSKRGGEVKCVDLGERVLISGKAAKYIVGTIEI</sequence>
<dbReference type="InterPro" id="IPR003719">
    <property type="entry name" value="Phenazine_PhzF-like"/>
</dbReference>
<dbReference type="GO" id="GO:0016853">
    <property type="term" value="F:isomerase activity"/>
    <property type="evidence" value="ECO:0007669"/>
    <property type="project" value="UniProtKB-KW"/>
</dbReference>
<evidence type="ECO:0000256" key="1">
    <source>
        <dbReference type="ARBA" id="ARBA00008270"/>
    </source>
</evidence>
<proteinExistence type="inferred from homology"/>
<dbReference type="PANTHER" id="PTHR13774:SF17">
    <property type="entry name" value="PHENAZINE BIOSYNTHESIS-LIKE DOMAIN-CONTAINING PROTEIN"/>
    <property type="match status" value="1"/>
</dbReference>
<organism evidence="3">
    <name type="scientific">hydrothermal vent metagenome</name>
    <dbReference type="NCBI Taxonomy" id="652676"/>
    <lineage>
        <taxon>unclassified sequences</taxon>
        <taxon>metagenomes</taxon>
        <taxon>ecological metagenomes</taxon>
    </lineage>
</organism>
<accession>A0A3B0WTR5</accession>
<dbReference type="Pfam" id="PF02567">
    <property type="entry name" value="PhzC-PhzF"/>
    <property type="match status" value="1"/>
</dbReference>
<dbReference type="GO" id="GO:0005737">
    <property type="term" value="C:cytoplasm"/>
    <property type="evidence" value="ECO:0007669"/>
    <property type="project" value="TreeGrafter"/>
</dbReference>
<comment type="similarity">
    <text evidence="1">Belongs to the PhzF family.</text>
</comment>
<keyword evidence="2" id="KW-0413">Isomerase</keyword>
<evidence type="ECO:0000256" key="2">
    <source>
        <dbReference type="ARBA" id="ARBA00023235"/>
    </source>
</evidence>
<dbReference type="SUPFAM" id="SSF54506">
    <property type="entry name" value="Diaminopimelate epimerase-like"/>
    <property type="match status" value="1"/>
</dbReference>
<protein>
    <submittedName>
        <fullName evidence="3">Phenazine biosynthesis protein PhzF like</fullName>
    </submittedName>
</protein>
<reference evidence="3" key="1">
    <citation type="submission" date="2018-06" db="EMBL/GenBank/DDBJ databases">
        <authorList>
            <person name="Zhirakovskaya E."/>
        </authorList>
    </citation>
    <scope>NUCLEOTIDE SEQUENCE</scope>
</reference>
<dbReference type="Gene3D" id="3.10.310.10">
    <property type="entry name" value="Diaminopimelate Epimerase, Chain A, domain 1"/>
    <property type="match status" value="2"/>
</dbReference>
<dbReference type="EMBL" id="UOFB01000176">
    <property type="protein sequence ID" value="VAW47084.1"/>
    <property type="molecule type" value="Genomic_DNA"/>
</dbReference>